<evidence type="ECO:0000313" key="3">
    <source>
        <dbReference type="Proteomes" id="UP000237968"/>
    </source>
</evidence>
<dbReference type="InterPro" id="IPR029752">
    <property type="entry name" value="D-isomer_DH_CS1"/>
</dbReference>
<dbReference type="Proteomes" id="UP000237968">
    <property type="component" value="Unassembled WGS sequence"/>
</dbReference>
<protein>
    <submittedName>
        <fullName evidence="2">2-dehydropantoate 2-reductase</fullName>
    </submittedName>
</protein>
<evidence type="ECO:0000259" key="1">
    <source>
        <dbReference type="Pfam" id="PF08546"/>
    </source>
</evidence>
<sequence length="249" mass="26689">MIAVIGAGRIGTALHQRDPAVFGLVDRHSGDELLERDPGEAILVAVRNDDLPAVLERVPARRRADLVFIQNGMLRPWLREQGLADATRGLLFMAVPARGAPIEPGGESPFVGAHAPTLVEAFRAVGLPAALVDAQAFAEVELEKLIWNCAFGLLCEALGCDVGTVVEDHGERLGELVAELLAVGGPALGVELDLAALVDRLSAYSRSIAGYRGAVKEWRWRNGWFVETARERGVATPVHDRLLAALGRS</sequence>
<comment type="caution">
    <text evidence="2">The sequence shown here is derived from an EMBL/GenBank/DDBJ whole genome shotgun (WGS) entry which is preliminary data.</text>
</comment>
<dbReference type="RefSeq" id="WP_106392003.1">
    <property type="nucleotide sequence ID" value="NZ_PVNK01000127.1"/>
</dbReference>
<dbReference type="AlphaFoldDB" id="A0A2S9YAK9"/>
<dbReference type="Pfam" id="PF08546">
    <property type="entry name" value="ApbA_C"/>
    <property type="match status" value="1"/>
</dbReference>
<proteinExistence type="predicted"/>
<gene>
    <name evidence="2" type="ORF">ENSA5_26060</name>
</gene>
<dbReference type="OrthoDB" id="5505335at2"/>
<evidence type="ECO:0000313" key="2">
    <source>
        <dbReference type="EMBL" id="PRQ02147.1"/>
    </source>
</evidence>
<reference evidence="2 3" key="1">
    <citation type="submission" date="2018-03" db="EMBL/GenBank/DDBJ databases">
        <title>Draft Genome Sequences of the Obligatory Marine Myxobacteria Enhygromyxa salina SWB005.</title>
        <authorList>
            <person name="Poehlein A."/>
            <person name="Moghaddam J.A."/>
            <person name="Harms H."/>
            <person name="Alanjari M."/>
            <person name="Koenig G.M."/>
            <person name="Daniel R."/>
            <person name="Schaeberle T.F."/>
        </authorList>
    </citation>
    <scope>NUCLEOTIDE SEQUENCE [LARGE SCALE GENOMIC DNA]</scope>
    <source>
        <strain evidence="2 3">SWB005</strain>
    </source>
</reference>
<name>A0A2S9YAK9_9BACT</name>
<dbReference type="Gene3D" id="1.10.1040.10">
    <property type="entry name" value="N-(1-d-carboxylethyl)-l-norvaline Dehydrogenase, domain 2"/>
    <property type="match status" value="1"/>
</dbReference>
<dbReference type="PROSITE" id="PS00065">
    <property type="entry name" value="D_2_HYDROXYACID_DH_1"/>
    <property type="match status" value="1"/>
</dbReference>
<dbReference type="SUPFAM" id="SSF48179">
    <property type="entry name" value="6-phosphogluconate dehydrogenase C-terminal domain-like"/>
    <property type="match status" value="1"/>
</dbReference>
<accession>A0A2S9YAK9</accession>
<dbReference type="PANTHER" id="PTHR34044">
    <property type="entry name" value="NUCLEAR PROTEIN"/>
    <property type="match status" value="1"/>
</dbReference>
<dbReference type="PANTHER" id="PTHR34044:SF1">
    <property type="entry name" value="NUCLEAR PROTEIN"/>
    <property type="match status" value="1"/>
</dbReference>
<dbReference type="InterPro" id="IPR013328">
    <property type="entry name" value="6PGD_dom2"/>
</dbReference>
<dbReference type="InterPro" id="IPR013752">
    <property type="entry name" value="KPA_reductase"/>
</dbReference>
<organism evidence="2 3">
    <name type="scientific">Enhygromyxa salina</name>
    <dbReference type="NCBI Taxonomy" id="215803"/>
    <lineage>
        <taxon>Bacteria</taxon>
        <taxon>Pseudomonadati</taxon>
        <taxon>Myxococcota</taxon>
        <taxon>Polyangia</taxon>
        <taxon>Nannocystales</taxon>
        <taxon>Nannocystaceae</taxon>
        <taxon>Enhygromyxa</taxon>
    </lineage>
</organism>
<feature type="domain" description="Ketopantoate reductase C-terminal" evidence="1">
    <location>
        <begin position="140"/>
        <end position="246"/>
    </location>
</feature>
<dbReference type="EMBL" id="PVNK01000127">
    <property type="protein sequence ID" value="PRQ02147.1"/>
    <property type="molecule type" value="Genomic_DNA"/>
</dbReference>
<keyword evidence="3" id="KW-1185">Reference proteome</keyword>
<dbReference type="InterPro" id="IPR008927">
    <property type="entry name" value="6-PGluconate_DH-like_C_sf"/>
</dbReference>